<gene>
    <name evidence="1" type="ORF">ABID39_000075</name>
</gene>
<sequence>MILGTPSHGQSSMSVTYDITPRQGLSITYNPNYGQEDLIKEQIFSTEKIHDSITGTRTKSGKPKENDGSLYFLNPQFIYDTDKISNMSNQIRENYKNIRTNENYLNKISIEDAREEIDNRRQYAAVIDKAVLTQVFQEIEGRFGQIAKTLIDLDQMKDLKGVAELQVRMKGMLAMIQNEATKLQVIAHSHNVEQTFIKRLQRRRNVQILGSPNKGMPTIRSACSPLICSG</sequence>
<proteinExistence type="predicted"/>
<dbReference type="EMBL" id="JBEPLT010000001">
    <property type="protein sequence ID" value="MET3559405.1"/>
    <property type="molecule type" value="Genomic_DNA"/>
</dbReference>
<dbReference type="Proteomes" id="UP001549112">
    <property type="component" value="Unassembled WGS sequence"/>
</dbReference>
<reference evidence="1 2" key="1">
    <citation type="submission" date="2024-06" db="EMBL/GenBank/DDBJ databases">
        <title>Genomic Encyclopedia of Type Strains, Phase IV (KMG-IV): sequencing the most valuable type-strain genomes for metagenomic binning, comparative biology and taxonomic classification.</title>
        <authorList>
            <person name="Goeker M."/>
        </authorList>
    </citation>
    <scope>NUCLEOTIDE SEQUENCE [LARGE SCALE GENOMIC DNA]</scope>
    <source>
        <strain evidence="1 2">DSM 23650</strain>
    </source>
</reference>
<dbReference type="RefSeq" id="WP_354184920.1">
    <property type="nucleotide sequence ID" value="NZ_JBEPLT010000001.1"/>
</dbReference>
<dbReference type="Gene3D" id="1.20.58.430">
    <property type="entry name" value="Type IV secretion system, VirB5-domain"/>
    <property type="match status" value="1"/>
</dbReference>
<protein>
    <submittedName>
        <fullName evidence="1">Type IV secretion system protein VirB5</fullName>
    </submittedName>
</protein>
<evidence type="ECO:0000313" key="2">
    <source>
        <dbReference type="Proteomes" id="UP001549112"/>
    </source>
</evidence>
<dbReference type="InterPro" id="IPR023220">
    <property type="entry name" value="T4SS_VirB5-domain"/>
</dbReference>
<evidence type="ECO:0000313" key="1">
    <source>
        <dbReference type="EMBL" id="MET3559405.1"/>
    </source>
</evidence>
<dbReference type="SUPFAM" id="SSF101082">
    <property type="entry name" value="Typo IV secretion system protein TraC"/>
    <property type="match status" value="1"/>
</dbReference>
<keyword evidence="2" id="KW-1185">Reference proteome</keyword>
<comment type="caution">
    <text evidence="1">The sequence shown here is derived from an EMBL/GenBank/DDBJ whole genome shotgun (WGS) entry which is preliminary data.</text>
</comment>
<name>A0ABV2FLE6_9HYPH</name>
<dbReference type="InterPro" id="IPR014158">
    <property type="entry name" value="T4SS_VirB5"/>
</dbReference>
<dbReference type="CDD" id="cd14262">
    <property type="entry name" value="VirB5_like"/>
    <property type="match status" value="1"/>
</dbReference>
<organism evidence="1 2">
    <name type="scientific">Bartonella japonica</name>
    <dbReference type="NCBI Taxonomy" id="357761"/>
    <lineage>
        <taxon>Bacteria</taxon>
        <taxon>Pseudomonadati</taxon>
        <taxon>Pseudomonadota</taxon>
        <taxon>Alphaproteobacteria</taxon>
        <taxon>Hyphomicrobiales</taxon>
        <taxon>Bartonellaceae</taxon>
        <taxon>Bartonella</taxon>
    </lineage>
</organism>
<dbReference type="Pfam" id="PF07996">
    <property type="entry name" value="T4SS"/>
    <property type="match status" value="1"/>
</dbReference>
<accession>A0ABV2FLE6</accession>